<dbReference type="PANTHER" id="PTHR11814">
    <property type="entry name" value="SULFATE TRANSPORTER"/>
    <property type="match status" value="1"/>
</dbReference>
<feature type="transmembrane region" description="Helical" evidence="5">
    <location>
        <begin position="296"/>
        <end position="322"/>
    </location>
</feature>
<dbReference type="Proteomes" id="UP001162162">
    <property type="component" value="Unassembled WGS sequence"/>
</dbReference>
<sequence>MLLKPWDYVQRSLPILKWSKEYNADKAICDVVGGITVGLTLIPQVLAYASLAGLDPQYGLYSSLCGGLIYLLFGNIAELTIAPTALLSLLTYSYTKRLSYGNLPGAILLCFLAGCLELLCGILHLGFLVDFVSTPVVGGFTSAGALLIASAQIKNLFGLKYQAEQFVDTWTKFFMHIKEAKMMDTILGLCCCVVLLSMRKLKDYGVPPLAGKGDASKKVPVLKKIIWFVSVARNAVVVISCAAMALILDNAGKKPFSLTTKIPSGWPNVSLPPFSIERGNTTLTFIDMTSELGTGIIVIPFIAIIANVGIAKAFSAMVFLAFTLLTPYFSYIPTPTLAAVIMCAVVFMVEVTMIKKIWSVKRLDLIPFTVTFLSCLLLGLELGILTGILVEALKLLYIMARPKVLVEKKTIQSDKYYIKITPTSSVLFPAAEHVREKILSQIHELGESCQIVVINFHRVNKMDFTAAMVMLSNVI</sequence>
<keyword evidence="3 5" id="KW-1133">Transmembrane helix</keyword>
<evidence type="ECO:0000256" key="1">
    <source>
        <dbReference type="ARBA" id="ARBA00004141"/>
    </source>
</evidence>
<evidence type="ECO:0000313" key="8">
    <source>
        <dbReference type="Proteomes" id="UP001162162"/>
    </source>
</evidence>
<protein>
    <recommendedName>
        <fullName evidence="6">SLC26A/SulP transporter domain-containing protein</fullName>
    </recommendedName>
</protein>
<evidence type="ECO:0000256" key="5">
    <source>
        <dbReference type="SAM" id="Phobius"/>
    </source>
</evidence>
<feature type="transmembrane region" description="Helical" evidence="5">
    <location>
        <begin position="69"/>
        <end position="94"/>
    </location>
</feature>
<dbReference type="Pfam" id="PF00916">
    <property type="entry name" value="Sulfate_transp"/>
    <property type="match status" value="1"/>
</dbReference>
<dbReference type="InterPro" id="IPR011547">
    <property type="entry name" value="SLC26A/SulP_dom"/>
</dbReference>
<dbReference type="GO" id="GO:0055085">
    <property type="term" value="P:transmembrane transport"/>
    <property type="evidence" value="ECO:0007669"/>
    <property type="project" value="InterPro"/>
</dbReference>
<keyword evidence="8" id="KW-1185">Reference proteome</keyword>
<feature type="transmembrane region" description="Helical" evidence="5">
    <location>
        <begin position="225"/>
        <end position="248"/>
    </location>
</feature>
<feature type="transmembrane region" description="Helical" evidence="5">
    <location>
        <begin position="328"/>
        <end position="353"/>
    </location>
</feature>
<feature type="transmembrane region" description="Helical" evidence="5">
    <location>
        <begin position="106"/>
        <end position="125"/>
    </location>
</feature>
<dbReference type="AlphaFoldDB" id="A0AAV8Z4X7"/>
<feature type="transmembrane region" description="Helical" evidence="5">
    <location>
        <begin position="27"/>
        <end position="49"/>
    </location>
</feature>
<comment type="caution">
    <text evidence="7">The sequence shown here is derived from an EMBL/GenBank/DDBJ whole genome shotgun (WGS) entry which is preliminary data.</text>
</comment>
<dbReference type="Gene3D" id="3.30.750.24">
    <property type="entry name" value="STAS domain"/>
    <property type="match status" value="1"/>
</dbReference>
<evidence type="ECO:0000313" key="7">
    <source>
        <dbReference type="EMBL" id="KAJ8959234.1"/>
    </source>
</evidence>
<organism evidence="7 8">
    <name type="scientific">Aromia moschata</name>
    <dbReference type="NCBI Taxonomy" id="1265417"/>
    <lineage>
        <taxon>Eukaryota</taxon>
        <taxon>Metazoa</taxon>
        <taxon>Ecdysozoa</taxon>
        <taxon>Arthropoda</taxon>
        <taxon>Hexapoda</taxon>
        <taxon>Insecta</taxon>
        <taxon>Pterygota</taxon>
        <taxon>Neoptera</taxon>
        <taxon>Endopterygota</taxon>
        <taxon>Coleoptera</taxon>
        <taxon>Polyphaga</taxon>
        <taxon>Cucujiformia</taxon>
        <taxon>Chrysomeloidea</taxon>
        <taxon>Cerambycidae</taxon>
        <taxon>Cerambycinae</taxon>
        <taxon>Callichromatini</taxon>
        <taxon>Aromia</taxon>
    </lineage>
</organism>
<dbReference type="EMBL" id="JAPWTK010000014">
    <property type="protein sequence ID" value="KAJ8959234.1"/>
    <property type="molecule type" value="Genomic_DNA"/>
</dbReference>
<dbReference type="InterPro" id="IPR001902">
    <property type="entry name" value="SLC26A/SulP_fam"/>
</dbReference>
<feature type="domain" description="SLC26A/SulP transporter" evidence="6">
    <location>
        <begin position="30"/>
        <end position="316"/>
    </location>
</feature>
<accession>A0AAV8Z4X7</accession>
<comment type="subcellular location">
    <subcellularLocation>
        <location evidence="1">Membrane</location>
        <topology evidence="1">Multi-pass membrane protein</topology>
    </subcellularLocation>
</comment>
<proteinExistence type="predicted"/>
<evidence type="ECO:0000256" key="3">
    <source>
        <dbReference type="ARBA" id="ARBA00022989"/>
    </source>
</evidence>
<gene>
    <name evidence="7" type="ORF">NQ318_022497</name>
</gene>
<reference evidence="7" key="1">
    <citation type="journal article" date="2023" name="Insect Mol. Biol.">
        <title>Genome sequencing provides insights into the evolution of gene families encoding plant cell wall-degrading enzymes in longhorned beetles.</title>
        <authorList>
            <person name="Shin N.R."/>
            <person name="Okamura Y."/>
            <person name="Kirsch R."/>
            <person name="Pauchet Y."/>
        </authorList>
    </citation>
    <scope>NUCLEOTIDE SEQUENCE</scope>
    <source>
        <strain evidence="7">AMC_N1</strain>
    </source>
</reference>
<dbReference type="GO" id="GO:0016020">
    <property type="term" value="C:membrane"/>
    <property type="evidence" value="ECO:0007669"/>
    <property type="project" value="UniProtKB-SubCell"/>
</dbReference>
<dbReference type="InterPro" id="IPR036513">
    <property type="entry name" value="STAS_dom_sf"/>
</dbReference>
<keyword evidence="4 5" id="KW-0472">Membrane</keyword>
<feature type="transmembrane region" description="Helical" evidence="5">
    <location>
        <begin position="131"/>
        <end position="151"/>
    </location>
</feature>
<keyword evidence="2 5" id="KW-0812">Transmembrane</keyword>
<evidence type="ECO:0000256" key="2">
    <source>
        <dbReference type="ARBA" id="ARBA00022692"/>
    </source>
</evidence>
<feature type="transmembrane region" description="Helical" evidence="5">
    <location>
        <begin position="365"/>
        <end position="390"/>
    </location>
</feature>
<evidence type="ECO:0000256" key="4">
    <source>
        <dbReference type="ARBA" id="ARBA00023136"/>
    </source>
</evidence>
<evidence type="ECO:0000259" key="6">
    <source>
        <dbReference type="Pfam" id="PF00916"/>
    </source>
</evidence>
<name>A0AAV8Z4X7_9CUCU</name>